<dbReference type="eggNOG" id="COG0778">
    <property type="taxonomic scope" value="Bacteria"/>
</dbReference>
<evidence type="ECO:0000256" key="1">
    <source>
        <dbReference type="ARBA" id="ARBA00022630"/>
    </source>
</evidence>
<gene>
    <name evidence="5" type="ORF">FD03_GL001482</name>
</gene>
<keyword evidence="3" id="KW-0560">Oxidoreductase</keyword>
<accession>A0A0R1K670</accession>
<dbReference type="GO" id="GO:0016491">
    <property type="term" value="F:oxidoreductase activity"/>
    <property type="evidence" value="ECO:0007669"/>
    <property type="project" value="UniProtKB-KW"/>
</dbReference>
<organism evidence="5 6">
    <name type="scientific">Companilactobacillus nodensis DSM 19682 = JCM 14932 = NBRC 107160</name>
    <dbReference type="NCBI Taxonomy" id="1423775"/>
    <lineage>
        <taxon>Bacteria</taxon>
        <taxon>Bacillati</taxon>
        <taxon>Bacillota</taxon>
        <taxon>Bacilli</taxon>
        <taxon>Lactobacillales</taxon>
        <taxon>Lactobacillaceae</taxon>
        <taxon>Companilactobacillus</taxon>
    </lineage>
</organism>
<dbReference type="STRING" id="1423775.FD03_GL001482"/>
<dbReference type="PANTHER" id="PTHR23026:SF90">
    <property type="entry name" value="IODOTYROSINE DEIODINASE 1"/>
    <property type="match status" value="1"/>
</dbReference>
<sequence>MIYKRRSIRSFSDEEVSDSLIEEIIKDASHAPSWQNSQPWHVYVAKEGVLERIKAAYKNATKNNLPSEPDLTTPHRADRSELSLANIEHWGDSVKSAIGDEGTSDPEFQEARANLYHAPAIAFLTASNKASEFTLFDLGSFGQTLMLSAASWGVGTIPAYSLVKYPDILKKELLIPDNQELVVGIAMGYPDDSKLNCIKTDRTSVDNILNIRK</sequence>
<evidence type="ECO:0000313" key="5">
    <source>
        <dbReference type="EMBL" id="KRK79119.1"/>
    </source>
</evidence>
<dbReference type="Gene3D" id="3.40.109.10">
    <property type="entry name" value="NADH Oxidase"/>
    <property type="match status" value="1"/>
</dbReference>
<dbReference type="SUPFAM" id="SSF55469">
    <property type="entry name" value="FMN-dependent nitroreductase-like"/>
    <property type="match status" value="1"/>
</dbReference>
<keyword evidence="6" id="KW-1185">Reference proteome</keyword>
<dbReference type="PATRIC" id="fig|1423775.4.peg.1512"/>
<dbReference type="AlphaFoldDB" id="A0A0R1K670"/>
<evidence type="ECO:0000259" key="4">
    <source>
        <dbReference type="Pfam" id="PF00881"/>
    </source>
</evidence>
<dbReference type="EMBL" id="AZDZ01000019">
    <property type="protein sequence ID" value="KRK79119.1"/>
    <property type="molecule type" value="Genomic_DNA"/>
</dbReference>
<feature type="domain" description="Nitroreductase" evidence="4">
    <location>
        <begin position="2"/>
        <end position="189"/>
    </location>
</feature>
<keyword evidence="2" id="KW-0288">FMN</keyword>
<dbReference type="InterPro" id="IPR000415">
    <property type="entry name" value="Nitroreductase-like"/>
</dbReference>
<evidence type="ECO:0000256" key="3">
    <source>
        <dbReference type="ARBA" id="ARBA00023002"/>
    </source>
</evidence>
<evidence type="ECO:0000256" key="2">
    <source>
        <dbReference type="ARBA" id="ARBA00022643"/>
    </source>
</evidence>
<dbReference type="InterPro" id="IPR050627">
    <property type="entry name" value="Nitroreductase/BluB"/>
</dbReference>
<dbReference type="Proteomes" id="UP000051248">
    <property type="component" value="Unassembled WGS sequence"/>
</dbReference>
<dbReference type="CDD" id="cd02136">
    <property type="entry name" value="PnbA_NfnB-like"/>
    <property type="match status" value="1"/>
</dbReference>
<keyword evidence="1" id="KW-0285">Flavoprotein</keyword>
<comment type="caution">
    <text evidence="5">The sequence shown here is derived from an EMBL/GenBank/DDBJ whole genome shotgun (WGS) entry which is preliminary data.</text>
</comment>
<reference evidence="5 6" key="1">
    <citation type="journal article" date="2015" name="Genome Announc.">
        <title>Expanding the biotechnology potential of lactobacilli through comparative genomics of 213 strains and associated genera.</title>
        <authorList>
            <person name="Sun Z."/>
            <person name="Harris H.M."/>
            <person name="McCann A."/>
            <person name="Guo C."/>
            <person name="Argimon S."/>
            <person name="Zhang W."/>
            <person name="Yang X."/>
            <person name="Jeffery I.B."/>
            <person name="Cooney J.C."/>
            <person name="Kagawa T.F."/>
            <person name="Liu W."/>
            <person name="Song Y."/>
            <person name="Salvetti E."/>
            <person name="Wrobel A."/>
            <person name="Rasinkangas P."/>
            <person name="Parkhill J."/>
            <person name="Rea M.C."/>
            <person name="O'Sullivan O."/>
            <person name="Ritari J."/>
            <person name="Douillard F.P."/>
            <person name="Paul Ross R."/>
            <person name="Yang R."/>
            <person name="Briner A.E."/>
            <person name="Felis G.E."/>
            <person name="de Vos W.M."/>
            <person name="Barrangou R."/>
            <person name="Klaenhammer T.R."/>
            <person name="Caufield P.W."/>
            <person name="Cui Y."/>
            <person name="Zhang H."/>
            <person name="O'Toole P.W."/>
        </authorList>
    </citation>
    <scope>NUCLEOTIDE SEQUENCE [LARGE SCALE GENOMIC DNA]</scope>
    <source>
        <strain evidence="5 6">DSM 19682</strain>
    </source>
</reference>
<dbReference type="PANTHER" id="PTHR23026">
    <property type="entry name" value="NADPH NITROREDUCTASE"/>
    <property type="match status" value="1"/>
</dbReference>
<dbReference type="InterPro" id="IPR029479">
    <property type="entry name" value="Nitroreductase"/>
</dbReference>
<proteinExistence type="predicted"/>
<evidence type="ECO:0000313" key="6">
    <source>
        <dbReference type="Proteomes" id="UP000051248"/>
    </source>
</evidence>
<protein>
    <recommendedName>
        <fullName evidence="4">Nitroreductase domain-containing protein</fullName>
    </recommendedName>
</protein>
<dbReference type="Pfam" id="PF00881">
    <property type="entry name" value="Nitroreductase"/>
    <property type="match status" value="1"/>
</dbReference>
<name>A0A0R1K670_9LACO</name>